<reference evidence="1 2" key="1">
    <citation type="submission" date="2024-09" db="EMBL/GenBank/DDBJ databases">
        <authorList>
            <person name="Sun Q."/>
            <person name="Mori K."/>
        </authorList>
    </citation>
    <scope>NUCLEOTIDE SEQUENCE [LARGE SCALE GENOMIC DNA]</scope>
    <source>
        <strain evidence="1 2">NCAIM B.02610</strain>
    </source>
</reference>
<evidence type="ECO:0008006" key="3">
    <source>
        <dbReference type="Google" id="ProtNLM"/>
    </source>
</evidence>
<gene>
    <name evidence="1" type="ORF">ACFFHM_24965</name>
</gene>
<dbReference type="InterPro" id="IPR035919">
    <property type="entry name" value="EAL_sf"/>
</dbReference>
<sequence length="93" mass="10644">MSYTIPTSLCLEQILPYFQPIIGADQHSVVGYEILGRYKLRGSILKMIPYTNNYDQYIARILPLLPAHCFRIYVCNRIGNQLSGTHIKQMLPG</sequence>
<comment type="caution">
    <text evidence="1">The sequence shown here is derived from an EMBL/GenBank/DDBJ whole genome shotgun (WGS) entry which is preliminary data.</text>
</comment>
<accession>A0ABV6KPD6</accession>
<dbReference type="InterPro" id="IPR029151">
    <property type="entry name" value="Sensor-like_sf"/>
</dbReference>
<dbReference type="RefSeq" id="WP_335961446.1">
    <property type="nucleotide sequence ID" value="NZ_JAXBLX010000017.1"/>
</dbReference>
<evidence type="ECO:0000313" key="2">
    <source>
        <dbReference type="Proteomes" id="UP001589838"/>
    </source>
</evidence>
<dbReference type="SUPFAM" id="SSF141868">
    <property type="entry name" value="EAL domain-like"/>
    <property type="match status" value="1"/>
</dbReference>
<protein>
    <recommendedName>
        <fullName evidence="3">EAL domain-containing protein</fullName>
    </recommendedName>
</protein>
<dbReference type="SUPFAM" id="SSF103190">
    <property type="entry name" value="Sensory domain-like"/>
    <property type="match status" value="1"/>
</dbReference>
<dbReference type="EMBL" id="JBHLUX010000095">
    <property type="protein sequence ID" value="MFC0473671.1"/>
    <property type="molecule type" value="Genomic_DNA"/>
</dbReference>
<keyword evidence="2" id="KW-1185">Reference proteome</keyword>
<proteinExistence type="predicted"/>
<name>A0ABV6KPD6_9BACI</name>
<dbReference type="Proteomes" id="UP001589838">
    <property type="component" value="Unassembled WGS sequence"/>
</dbReference>
<organism evidence="1 2">
    <name type="scientific">Halalkalibacter kiskunsagensis</name>
    <dbReference type="NCBI Taxonomy" id="1548599"/>
    <lineage>
        <taxon>Bacteria</taxon>
        <taxon>Bacillati</taxon>
        <taxon>Bacillota</taxon>
        <taxon>Bacilli</taxon>
        <taxon>Bacillales</taxon>
        <taxon>Bacillaceae</taxon>
        <taxon>Halalkalibacter</taxon>
    </lineage>
</organism>
<evidence type="ECO:0000313" key="1">
    <source>
        <dbReference type="EMBL" id="MFC0473671.1"/>
    </source>
</evidence>